<organism evidence="9 10">
    <name type="scientific">Luteimonas wenzhouensis</name>
    <dbReference type="NCBI Taxonomy" id="2599615"/>
    <lineage>
        <taxon>Bacteria</taxon>
        <taxon>Pseudomonadati</taxon>
        <taxon>Pseudomonadota</taxon>
        <taxon>Gammaproteobacteria</taxon>
        <taxon>Lysobacterales</taxon>
        <taxon>Lysobacteraceae</taxon>
        <taxon>Luteimonas</taxon>
    </lineage>
</organism>
<evidence type="ECO:0000313" key="10">
    <source>
        <dbReference type="Proteomes" id="UP000315949"/>
    </source>
</evidence>
<evidence type="ECO:0000256" key="4">
    <source>
        <dbReference type="ARBA" id="ARBA00022691"/>
    </source>
</evidence>
<dbReference type="Proteomes" id="UP000315949">
    <property type="component" value="Unassembled WGS sequence"/>
</dbReference>
<dbReference type="PANTHER" id="PTHR33841">
    <property type="entry name" value="DNA METHYLTRANSFERASE YEEA-RELATED"/>
    <property type="match status" value="1"/>
</dbReference>
<dbReference type="GO" id="GO:0009007">
    <property type="term" value="F:site-specific DNA-methyltransferase (adenine-specific) activity"/>
    <property type="evidence" value="ECO:0007669"/>
    <property type="project" value="UniProtKB-EC"/>
</dbReference>
<accession>A0A5C5U4L8</accession>
<comment type="caution">
    <text evidence="9">The sequence shown here is derived from an EMBL/GenBank/DDBJ whole genome shotgun (WGS) entry which is preliminary data.</text>
</comment>
<dbReference type="GO" id="GO:0006304">
    <property type="term" value="P:DNA modification"/>
    <property type="evidence" value="ECO:0007669"/>
    <property type="project" value="InterPro"/>
</dbReference>
<evidence type="ECO:0000259" key="7">
    <source>
        <dbReference type="Pfam" id="PF07669"/>
    </source>
</evidence>
<dbReference type="SUPFAM" id="SSF53335">
    <property type="entry name" value="S-adenosyl-L-methionine-dependent methyltransferases"/>
    <property type="match status" value="1"/>
</dbReference>
<dbReference type="PRINTS" id="PR00507">
    <property type="entry name" value="N12N6MTFRASE"/>
</dbReference>
<dbReference type="Gene3D" id="1.10.10.10">
    <property type="entry name" value="Winged helix-like DNA-binding domain superfamily/Winged helix DNA-binding domain"/>
    <property type="match status" value="1"/>
</dbReference>
<feature type="region of interest" description="Disordered" evidence="6">
    <location>
        <begin position="1341"/>
        <end position="1360"/>
    </location>
</feature>
<dbReference type="InterPro" id="IPR036388">
    <property type="entry name" value="WH-like_DNA-bd_sf"/>
</dbReference>
<dbReference type="OrthoDB" id="9782445at2"/>
<dbReference type="GO" id="GO:0032259">
    <property type="term" value="P:methylation"/>
    <property type="evidence" value="ECO:0007669"/>
    <property type="project" value="UniProtKB-KW"/>
</dbReference>
<keyword evidence="3 9" id="KW-0808">Transferase</keyword>
<feature type="domain" description="MmeI-like target recognition" evidence="8">
    <location>
        <begin position="1161"/>
        <end position="1224"/>
    </location>
</feature>
<dbReference type="RefSeq" id="WP_146310872.1">
    <property type="nucleotide sequence ID" value="NZ_VOHE01000002.1"/>
</dbReference>
<sequence length="1470" mass="163592">MNGVSRHTEWLSLVEWSGPFLAVPILDAVFPQGIEAVETRDRRRLRSAHEEWREAVDEADPQLEALHREWVRLVLEELLEYDPKVLKPRGEFDGSFSYTSPEHGITIAPDWAVLADGEARLLVAVHPPGTGLESPLVGDGWPASAIKRMTLLCRATGVRLGLVTDGERWTLVNAPVGATSGHASWYARLWFQEPVTLQAFSSLLGVRRCFGPADETLVALLEKSLEYQEEVTDTLGQQVRRAVEVLVQALDRADVDRNRELLRDVRPAELYEAGLTVMMRLVFVLCAEERGLLLLGDPVYDRCYAVSPLRAQLADEAGRHGPEVLERRHDAWSRLLAVFRAVYGGMEHESLRLPALGGSLFDPDRFPFLEGRAKGSNWRDTPASPLPIDNRTVLMLLEALQVLEQRSGAMLLSYKALDVEQIGHVYEGLLEYTVGRVPRITLGLVGSQKAKNPNVALAELESARLDGEAALIALLLETTGRSEAALRNALSREPDDALFGKLLQACGGESELAGRVRPFANLLRTDNWGEPLVYREGAFAVTLGTDRRETGTHYTPKSLTETIVETTLEPVAYVGPAEGFPREEWRLKSDNELLELKLCDPAMGSGAFLVQACRWLAERLVEAWGEAEAAGRRITVNGETVDDLGGLDPMPTSLDDRLTIARRLVAERCLYGVDMNPLAVELAKLSLWLTTLAKGRPFGFLDHNLRCGDSLLGIHRLDQLTELTMTPSGREGQMRLFGRNVERAVRDAIEIRRRLRETPIRDIRDVEAMARLDAEARRVLEASERVADALVGEALRTGGGAALEAALQALAIEAQGYLDGDEDAEDAVVRRARDALAVDLPQGKPPRRPCHWPLEFPEVFARENGGFDAFIGNPPFLGGKRISTVLGTTYNTFLAAIHPPASKNTDLVAHFFRRAFGLLRDGGNFGLLAVNTIAEGDTRQGGLEWMTRNGATIYAAYPNEPWPGKAAVVTSRVHVHRGEWTGARILSGRSVSFVSAFLSDQEEWSPKKLKANEGKAFIGSFVNGMGFVLSHDEAQRMLDADPRNAEVIFPYLNGEDVNSDPEQRASRWVINFWDWPEEKAATYREPYAWVKERVYPERLEKSKEKSYRNIMSMWWQHWNVRPGLYHAIGRGATFCQHPDHWDPAARPLARVLVVARVSKTLAFALVDPTTVFSDQIVAFAFGSAADFALFQSSLHGVFAWQHSSKLKSDLRYSPSDAFETFPLPGVHDPGLEELGDTFHALRSEIMRTERVGLTRLYRRFHDPDEADQHIQELRTLQVRIDEATALAYGWDDLHLDHGFHSVTYLPENDRVRFTISEPARLEVLRRLSDLNRQRYEEEVTRGLRENATRPSSARAPRVRHGAEEATQATLDLGMPSAATASVGNSVVYAASANESDYLEAAESRARYTAMPADAILDFLSSSPGWHAKSDIVAATGLSDGQWNTLIADLVARGLVERQGERRGARYRLVE</sequence>
<evidence type="ECO:0000256" key="1">
    <source>
        <dbReference type="ARBA" id="ARBA00011900"/>
    </source>
</evidence>
<dbReference type="Gene3D" id="3.40.50.150">
    <property type="entry name" value="Vaccinia Virus protein VP39"/>
    <property type="match status" value="2"/>
</dbReference>
<evidence type="ECO:0000313" key="9">
    <source>
        <dbReference type="EMBL" id="TWT20422.1"/>
    </source>
</evidence>
<protein>
    <recommendedName>
        <fullName evidence="1">site-specific DNA-methyltransferase (adenine-specific)</fullName>
        <ecNumber evidence="1">2.1.1.72</ecNumber>
    </recommendedName>
</protein>
<feature type="domain" description="Type II methyltransferase M.TaqI-like" evidence="7">
    <location>
        <begin position="669"/>
        <end position="938"/>
    </location>
</feature>
<reference evidence="9 10" key="1">
    <citation type="submission" date="2019-07" db="EMBL/GenBank/DDBJ databases">
        <title>Luteimonas sp. YD-1 nov., isolated from acidic soil.</title>
        <authorList>
            <person name="Zhou J."/>
        </authorList>
    </citation>
    <scope>NUCLEOTIDE SEQUENCE [LARGE SCALE GENOMIC DNA]</scope>
    <source>
        <strain evidence="9 10">YD-1</strain>
    </source>
</reference>
<keyword evidence="4" id="KW-0949">S-adenosyl-L-methionine</keyword>
<dbReference type="EC" id="2.1.1.72" evidence="1"/>
<dbReference type="GO" id="GO:0016757">
    <property type="term" value="F:glycosyltransferase activity"/>
    <property type="evidence" value="ECO:0007669"/>
    <property type="project" value="UniProtKB-KW"/>
</dbReference>
<keyword evidence="10" id="KW-1185">Reference proteome</keyword>
<evidence type="ECO:0000256" key="5">
    <source>
        <dbReference type="ARBA" id="ARBA00047942"/>
    </source>
</evidence>
<dbReference type="Pfam" id="PF07669">
    <property type="entry name" value="Eco57I"/>
    <property type="match status" value="1"/>
</dbReference>
<name>A0A5C5U4L8_9GAMM</name>
<gene>
    <name evidence="9" type="ORF">FQY79_03495</name>
</gene>
<evidence type="ECO:0000259" key="8">
    <source>
        <dbReference type="Pfam" id="PF20466"/>
    </source>
</evidence>
<evidence type="ECO:0000256" key="3">
    <source>
        <dbReference type="ARBA" id="ARBA00022679"/>
    </source>
</evidence>
<dbReference type="InterPro" id="IPR011639">
    <property type="entry name" value="MethylTrfase_TaqI-like_dom"/>
</dbReference>
<dbReference type="Pfam" id="PF20466">
    <property type="entry name" value="MmeI_TRD"/>
    <property type="match status" value="1"/>
</dbReference>
<dbReference type="InterPro" id="IPR046820">
    <property type="entry name" value="MmeI_TRD"/>
</dbReference>
<dbReference type="PANTHER" id="PTHR33841:SF1">
    <property type="entry name" value="DNA METHYLTRANSFERASE A"/>
    <property type="match status" value="1"/>
</dbReference>
<dbReference type="InterPro" id="IPR029063">
    <property type="entry name" value="SAM-dependent_MTases_sf"/>
</dbReference>
<comment type="catalytic activity">
    <reaction evidence="5">
        <text>a 2'-deoxyadenosine in DNA + S-adenosyl-L-methionine = an N(6)-methyl-2'-deoxyadenosine in DNA + S-adenosyl-L-homocysteine + H(+)</text>
        <dbReference type="Rhea" id="RHEA:15197"/>
        <dbReference type="Rhea" id="RHEA-COMP:12418"/>
        <dbReference type="Rhea" id="RHEA-COMP:12419"/>
        <dbReference type="ChEBI" id="CHEBI:15378"/>
        <dbReference type="ChEBI" id="CHEBI:57856"/>
        <dbReference type="ChEBI" id="CHEBI:59789"/>
        <dbReference type="ChEBI" id="CHEBI:90615"/>
        <dbReference type="ChEBI" id="CHEBI:90616"/>
        <dbReference type="EC" id="2.1.1.72"/>
    </reaction>
</comment>
<keyword evidence="9" id="KW-0328">Glycosyltransferase</keyword>
<proteinExistence type="predicted"/>
<dbReference type="InterPro" id="IPR050953">
    <property type="entry name" value="N4_N6_ade-DNA_methylase"/>
</dbReference>
<dbReference type="EMBL" id="VOHE01000002">
    <property type="protein sequence ID" value="TWT20422.1"/>
    <property type="molecule type" value="Genomic_DNA"/>
</dbReference>
<keyword evidence="2" id="KW-0489">Methyltransferase</keyword>
<evidence type="ECO:0000256" key="6">
    <source>
        <dbReference type="SAM" id="MobiDB-lite"/>
    </source>
</evidence>
<evidence type="ECO:0000256" key="2">
    <source>
        <dbReference type="ARBA" id="ARBA00022603"/>
    </source>
</evidence>